<gene>
    <name evidence="2" type="primary">OLA.11169</name>
</gene>
<feature type="non-terminal residue" evidence="2">
    <location>
        <position position="1"/>
    </location>
</feature>
<protein>
    <submittedName>
        <fullName evidence="2">Uncharacterized protein</fullName>
    </submittedName>
</protein>
<dbReference type="AlphaFoldDB" id="A0A1A8HRM6"/>
<evidence type="ECO:0000313" key="2">
    <source>
        <dbReference type="EMBL" id="SBQ87061.1"/>
    </source>
</evidence>
<proteinExistence type="predicted"/>
<evidence type="ECO:0000256" key="1">
    <source>
        <dbReference type="SAM" id="MobiDB-lite"/>
    </source>
</evidence>
<reference evidence="2" key="2">
    <citation type="submission" date="2016-06" db="EMBL/GenBank/DDBJ databases">
        <title>The genome of a short-lived fish provides insights into sex chromosome evolution and the genetic control of aging.</title>
        <authorList>
            <person name="Reichwald K."/>
            <person name="Felder M."/>
            <person name="Petzold A."/>
            <person name="Koch P."/>
            <person name="Groth M."/>
            <person name="Platzer M."/>
        </authorList>
    </citation>
    <scope>NUCLEOTIDE SEQUENCE</scope>
    <source>
        <tissue evidence="2">Brain</tissue>
    </source>
</reference>
<feature type="non-terminal residue" evidence="2">
    <location>
        <position position="62"/>
    </location>
</feature>
<accession>A0A1A8HRM6</accession>
<dbReference type="EMBL" id="HAED01001216">
    <property type="protein sequence ID" value="SBQ87061.1"/>
    <property type="molecule type" value="Transcribed_RNA"/>
</dbReference>
<name>A0A1A8HRM6_NOTKU</name>
<feature type="region of interest" description="Disordered" evidence="1">
    <location>
        <begin position="1"/>
        <end position="23"/>
    </location>
</feature>
<reference evidence="2" key="1">
    <citation type="submission" date="2016-05" db="EMBL/GenBank/DDBJ databases">
        <authorList>
            <person name="Lavstsen T."/>
            <person name="Jespersen J.S."/>
        </authorList>
    </citation>
    <scope>NUCLEOTIDE SEQUENCE</scope>
    <source>
        <tissue evidence="2">Brain</tissue>
    </source>
</reference>
<sequence length="62" mass="6906">RNTTLLGTMTKGRRELPPPARDAAAREQFSTSVFKSGSVSLTVYAPTKKKTVFVLSSMHQHW</sequence>
<organism evidence="2">
    <name type="scientific">Nothobranchius kuhntae</name>
    <name type="common">Beira killifish</name>
    <dbReference type="NCBI Taxonomy" id="321403"/>
    <lineage>
        <taxon>Eukaryota</taxon>
        <taxon>Metazoa</taxon>
        <taxon>Chordata</taxon>
        <taxon>Craniata</taxon>
        <taxon>Vertebrata</taxon>
        <taxon>Euteleostomi</taxon>
        <taxon>Actinopterygii</taxon>
        <taxon>Neopterygii</taxon>
        <taxon>Teleostei</taxon>
        <taxon>Neoteleostei</taxon>
        <taxon>Acanthomorphata</taxon>
        <taxon>Ovalentaria</taxon>
        <taxon>Atherinomorphae</taxon>
        <taxon>Cyprinodontiformes</taxon>
        <taxon>Nothobranchiidae</taxon>
        <taxon>Nothobranchius</taxon>
    </lineage>
</organism>